<accession>A0ABT7IGN6</accession>
<dbReference type="InterPro" id="IPR002104">
    <property type="entry name" value="Integrase_catalytic"/>
</dbReference>
<dbReference type="InterPro" id="IPR050090">
    <property type="entry name" value="Tyrosine_recombinase_XerCD"/>
</dbReference>
<dbReference type="PROSITE" id="PS51898">
    <property type="entry name" value="TYR_RECOMBINASE"/>
    <property type="match status" value="1"/>
</dbReference>
<name>A0ABT7IGN6_9GAMM</name>
<dbReference type="InterPro" id="IPR033399">
    <property type="entry name" value="TP_0789-like"/>
</dbReference>
<dbReference type="SUPFAM" id="SSF55073">
    <property type="entry name" value="Nucleotide cyclase"/>
    <property type="match status" value="1"/>
</dbReference>
<dbReference type="Pfam" id="PF17131">
    <property type="entry name" value="LolA_like"/>
    <property type="match status" value="1"/>
</dbReference>
<dbReference type="Gene3D" id="2.50.20.10">
    <property type="entry name" value="Lipoprotein localisation LolA/LolB/LppX"/>
    <property type="match status" value="1"/>
</dbReference>
<dbReference type="Gene3D" id="1.10.443.10">
    <property type="entry name" value="Intergrase catalytic core"/>
    <property type="match status" value="1"/>
</dbReference>
<reference evidence="5 6" key="1">
    <citation type="submission" date="2023-06" db="EMBL/GenBank/DDBJ databases">
        <title>Marinobacter azerbaijanicus a moderately halophilic, isolated from Urmia Lake in Azerbaijan region of Iran.</title>
        <authorList>
            <person name="Sanchez-Porro C."/>
            <person name="Aghdam E.M."/>
            <person name="Saheb S.M."/>
            <person name="Tarhriz V."/>
            <person name="Kazemi E."/>
            <person name="Ammozegar M.A."/>
            <person name="Ventosa A."/>
            <person name="Hejazi M.S."/>
        </authorList>
    </citation>
    <scope>NUCLEOTIDE SEQUENCE [LARGE SCALE GENOMIC DNA]</scope>
    <source>
        <strain evidence="5 6">TBZ242</strain>
    </source>
</reference>
<organism evidence="5 6">
    <name type="scientific">Marinobacter azerbaijanicus</name>
    <dbReference type="NCBI Taxonomy" id="3050455"/>
    <lineage>
        <taxon>Bacteria</taxon>
        <taxon>Pseudomonadati</taxon>
        <taxon>Pseudomonadota</taxon>
        <taxon>Gammaproteobacteria</taxon>
        <taxon>Pseudomonadales</taxon>
        <taxon>Marinobacteraceae</taxon>
        <taxon>Marinobacter</taxon>
    </lineage>
</organism>
<dbReference type="Pfam" id="PF00589">
    <property type="entry name" value="Phage_integrase"/>
    <property type="match status" value="1"/>
</dbReference>
<keyword evidence="1" id="KW-0159">Chromosome partition</keyword>
<dbReference type="PANTHER" id="PTHR30349:SF81">
    <property type="entry name" value="TYROSINE RECOMBINASE XERC"/>
    <property type="match status" value="1"/>
</dbReference>
<keyword evidence="6" id="KW-1185">Reference proteome</keyword>
<dbReference type="InterPro" id="IPR013762">
    <property type="entry name" value="Integrase-like_cat_sf"/>
</dbReference>
<evidence type="ECO:0000259" key="4">
    <source>
        <dbReference type="PROSITE" id="PS51898"/>
    </source>
</evidence>
<evidence type="ECO:0000256" key="2">
    <source>
        <dbReference type="ARBA" id="ARBA00022908"/>
    </source>
</evidence>
<dbReference type="Proteomes" id="UP001227964">
    <property type="component" value="Unassembled WGS sequence"/>
</dbReference>
<keyword evidence="2" id="KW-0229">DNA integration</keyword>
<gene>
    <name evidence="5" type="ORF">QPM17_14330</name>
</gene>
<feature type="domain" description="Tyr recombinase" evidence="4">
    <location>
        <begin position="99"/>
        <end position="290"/>
    </location>
</feature>
<protein>
    <submittedName>
        <fullName evidence="5">Tyrosine-type recombinase/integrase</fullName>
    </submittedName>
</protein>
<keyword evidence="3" id="KW-0233">DNA recombination</keyword>
<dbReference type="InterPro" id="IPR011010">
    <property type="entry name" value="DNA_brk_join_enz"/>
</dbReference>
<evidence type="ECO:0000256" key="3">
    <source>
        <dbReference type="ARBA" id="ARBA00023172"/>
    </source>
</evidence>
<sequence>MRIESEYWTRELQLEAWMDRPDHTLIRIHPPKKEAGVGSLRIGDAMWNSLPKVDRTIAIPPSMMLQPWMGSNFSNDDLVKESSFVDDYTHELAGVDDSGEVTVYRVATVARKLLNSLETPFPFEGTDLRVSIGIGTSIGIAMYPEDGAGAETLVERADSAPPRVHLHGKGDKWRICPLWEETSQLLRQLLEQTGAIMRPQKAVFTSALGQPLTRFGIYKIVRKHTQYLREQQPSTPRRISPHCLRHSTAVHLLEAGVEVNVIRAWLGHVSLETTNRYAELTLRMKTEALAQCEPPTQPSDSSLGKPHWRDDADLLKWLDSL</sequence>
<dbReference type="PANTHER" id="PTHR30349">
    <property type="entry name" value="PHAGE INTEGRASE-RELATED"/>
    <property type="match status" value="1"/>
</dbReference>
<comment type="caution">
    <text evidence="5">The sequence shown here is derived from an EMBL/GenBank/DDBJ whole genome shotgun (WGS) entry which is preliminary data.</text>
</comment>
<evidence type="ECO:0000256" key="1">
    <source>
        <dbReference type="ARBA" id="ARBA00022829"/>
    </source>
</evidence>
<evidence type="ECO:0000313" key="6">
    <source>
        <dbReference type="Proteomes" id="UP001227964"/>
    </source>
</evidence>
<dbReference type="EMBL" id="JASSVS010000007">
    <property type="protein sequence ID" value="MDL0432318.1"/>
    <property type="molecule type" value="Genomic_DNA"/>
</dbReference>
<evidence type="ECO:0000313" key="5">
    <source>
        <dbReference type="EMBL" id="MDL0432318.1"/>
    </source>
</evidence>
<dbReference type="CDD" id="cd16329">
    <property type="entry name" value="LolA_like"/>
    <property type="match status" value="1"/>
</dbReference>
<dbReference type="InterPro" id="IPR029787">
    <property type="entry name" value="Nucleotide_cyclase"/>
</dbReference>
<dbReference type="SUPFAM" id="SSF56349">
    <property type="entry name" value="DNA breaking-rejoining enzymes"/>
    <property type="match status" value="1"/>
</dbReference>
<proteinExistence type="predicted"/>
<dbReference type="RefSeq" id="WP_285391500.1">
    <property type="nucleotide sequence ID" value="NZ_JASSVS010000007.1"/>
</dbReference>